<dbReference type="InterPro" id="IPR022928">
    <property type="entry name" value="RNA_2'-PTrans_KptA"/>
</dbReference>
<evidence type="ECO:0000256" key="3">
    <source>
        <dbReference type="ARBA" id="ARBA00023027"/>
    </source>
</evidence>
<comment type="caution">
    <text evidence="6">The sequence shown here is derived from an EMBL/GenBank/DDBJ whole genome shotgun (WGS) entry which is preliminary data.</text>
</comment>
<proteinExistence type="inferred from homology"/>
<dbReference type="AlphaFoldDB" id="A0A9X0SP76"/>
<organism evidence="6 7">
    <name type="scientific">Bacillus cereus</name>
    <dbReference type="NCBI Taxonomy" id="1396"/>
    <lineage>
        <taxon>Bacteria</taxon>
        <taxon>Bacillati</taxon>
        <taxon>Bacillota</taxon>
        <taxon>Bacilli</taxon>
        <taxon>Bacillales</taxon>
        <taxon>Bacillaceae</taxon>
        <taxon>Bacillus</taxon>
        <taxon>Bacillus cereus group</taxon>
    </lineage>
</organism>
<evidence type="ECO:0000313" key="6">
    <source>
        <dbReference type="EMBL" id="KXY50944.1"/>
    </source>
</evidence>
<dbReference type="InterPro" id="IPR042080">
    <property type="entry name" value="RNA_2'-PTrans_N"/>
</dbReference>
<evidence type="ECO:0000256" key="2">
    <source>
        <dbReference type="ARBA" id="ARBA00022679"/>
    </source>
</evidence>
<protein>
    <recommendedName>
        <fullName evidence="5">Probable RNA 2'-phosphotransferase</fullName>
        <ecNumber evidence="5">2.7.1.-</ecNumber>
    </recommendedName>
</protein>
<dbReference type="GO" id="GO:0003950">
    <property type="term" value="F:NAD+ poly-ADP-ribosyltransferase activity"/>
    <property type="evidence" value="ECO:0007669"/>
    <property type="project" value="InterPro"/>
</dbReference>
<dbReference type="PANTHER" id="PTHR12684">
    <property type="entry name" value="PUTATIVE PHOSPHOTRANSFERASE"/>
    <property type="match status" value="1"/>
</dbReference>
<comment type="function">
    <text evidence="4 5">Removes the 2'-phosphate from RNA via an intermediate in which the phosphate is ADP-ribosylated by NAD followed by a presumed transesterification to release the RNA and generate ADP-ribose 1''-2''-cyclic phosphate (APPR&gt;P). May function as an ADP-ribosylase.</text>
</comment>
<dbReference type="RefSeq" id="WP_061662269.1">
    <property type="nucleotide sequence ID" value="NZ_LOMO01000001.1"/>
</dbReference>
<gene>
    <name evidence="5" type="primary">kptA</name>
    <name evidence="6" type="ORF">AT268_30830</name>
</gene>
<reference evidence="6 7" key="1">
    <citation type="submission" date="2015-12" db="EMBL/GenBank/DDBJ databases">
        <title>Bacillus cereus Group isolate.</title>
        <authorList>
            <person name="Kovac J."/>
        </authorList>
    </citation>
    <scope>NUCLEOTIDE SEQUENCE [LARGE SCALE GENOMIC DNA]</scope>
    <source>
        <strain evidence="6 7">FSL K6-0073</strain>
    </source>
</reference>
<dbReference type="SUPFAM" id="SSF56399">
    <property type="entry name" value="ADP-ribosylation"/>
    <property type="match status" value="1"/>
</dbReference>
<dbReference type="Pfam" id="PF01885">
    <property type="entry name" value="PTS_2-RNA"/>
    <property type="match status" value="1"/>
</dbReference>
<dbReference type="Proteomes" id="UP000075476">
    <property type="component" value="Unassembled WGS sequence"/>
</dbReference>
<dbReference type="GO" id="GO:0006388">
    <property type="term" value="P:tRNA splicing, via endonucleolytic cleavage and ligation"/>
    <property type="evidence" value="ECO:0007669"/>
    <property type="project" value="UniProtKB-UniRule"/>
</dbReference>
<keyword evidence="3 5" id="KW-0520">NAD</keyword>
<dbReference type="Gene3D" id="3.20.170.30">
    <property type="match status" value="1"/>
</dbReference>
<dbReference type="InterPro" id="IPR042081">
    <property type="entry name" value="RNA_2'-PTrans_C"/>
</dbReference>
<dbReference type="HAMAP" id="MF_00299">
    <property type="entry name" value="KptA"/>
    <property type="match status" value="1"/>
</dbReference>
<keyword evidence="2 5" id="KW-0808">Transferase</keyword>
<evidence type="ECO:0000256" key="4">
    <source>
        <dbReference type="ARBA" id="ARBA00025212"/>
    </source>
</evidence>
<sequence length="196" mass="22030">MARLSKTKANKLGGFLCKILRHSPSQFHVSLDEYGYAPIDELLNAISSNEKWANIVNVEMILEVVKTDEKQRYKLDSTGTKIKARYGHSIAVKSDEEQNRVLPDILYHGTGMEHLDSIQNLGLLPMKRVNVHLSETTFFANKSAKRNQFPVLLKVDTIMAKNLGVTFEYAGDEVWLSSPTPSDCLTVVTSSENKEM</sequence>
<dbReference type="EMBL" id="LOMO01000001">
    <property type="protein sequence ID" value="KXY50944.1"/>
    <property type="molecule type" value="Genomic_DNA"/>
</dbReference>
<evidence type="ECO:0000313" key="7">
    <source>
        <dbReference type="Proteomes" id="UP000075476"/>
    </source>
</evidence>
<dbReference type="PANTHER" id="PTHR12684:SF2">
    <property type="entry name" value="TRNA 2'-PHOSPHOTRANSFERASE 1"/>
    <property type="match status" value="1"/>
</dbReference>
<evidence type="ECO:0000256" key="5">
    <source>
        <dbReference type="HAMAP-Rule" id="MF_00299"/>
    </source>
</evidence>
<dbReference type="GO" id="GO:0000215">
    <property type="term" value="F:tRNA 2'-phosphotransferase activity"/>
    <property type="evidence" value="ECO:0007669"/>
    <property type="project" value="TreeGrafter"/>
</dbReference>
<accession>A0A9X0SP76</accession>
<evidence type="ECO:0000256" key="1">
    <source>
        <dbReference type="ARBA" id="ARBA00009836"/>
    </source>
</evidence>
<dbReference type="EC" id="2.7.1.-" evidence="5"/>
<name>A0A9X0SP76_BACCE</name>
<comment type="similarity">
    <text evidence="1 5">Belongs to the KptA/TPT1 family.</text>
</comment>
<dbReference type="InterPro" id="IPR002745">
    <property type="entry name" value="Ptrans_KptA/Tpt1"/>
</dbReference>
<dbReference type="Gene3D" id="1.10.10.970">
    <property type="entry name" value="RNA 2'-phosphotransferase, Tpt1/KptA family, N-terminal domain"/>
    <property type="match status" value="1"/>
</dbReference>